<keyword evidence="5" id="KW-1185">Reference proteome</keyword>
<dbReference type="EMBL" id="MLJI01000002">
    <property type="protein sequence ID" value="ORM89673.1"/>
    <property type="molecule type" value="Genomic_DNA"/>
</dbReference>
<dbReference type="Gene3D" id="3.40.640.10">
    <property type="entry name" value="Type I PLP-dependent aspartate aminotransferase-like (Major domain)"/>
    <property type="match status" value="1"/>
</dbReference>
<dbReference type="PANTHER" id="PTHR45688">
    <property type="match status" value="1"/>
</dbReference>
<proteinExistence type="inferred from homology"/>
<dbReference type="OrthoDB" id="9801052at2"/>
<dbReference type="Gene3D" id="3.90.1150.10">
    <property type="entry name" value="Aspartate Aminotransferase, domain 1"/>
    <property type="match status" value="1"/>
</dbReference>
<dbReference type="STRING" id="55209.HA50_24015"/>
<sequence>MSQAIFPPEAEALYQRDAQSIAGIEKLRFFPLTVSSGEGCWLTEVGGRKLLDLSATWTACGLGHGHRKITEAMMKAAQTPAGAGGLSAVHPDSVGLAEDLLAITPGKGDRCVYLGHAGSDANDVALRACRLASGKRKVVAFAHGYHGGIGLAMKVSGVHISAGSAADPDLYLATYPNPFRPHIAGKDPVKASVEASLLEVQAQLEQGDVACVIVEPILSDGGMVVPPAGFLAGLHQLCINAGVPLICDEVKMGLGRPGLLHAFQHENIAPEIVTFGKVLGGGLPLSATVGPKEILGGPAAHALLTTAGNPICTAVGRAVLNVLETEELPQRAAQSGQYFMQMLRDLAKGLPVIGDVRGHGLAIGVELVAADGSQRPDRILAQKVVYQAWKEGLVVYYVGGNVLEITPPLIITTEEMDYAIEKLALAIRKAPQVTDAEIKAYAGW</sequence>
<evidence type="ECO:0000313" key="4">
    <source>
        <dbReference type="EMBL" id="ORM89673.1"/>
    </source>
</evidence>
<keyword evidence="2 3" id="KW-0663">Pyridoxal phosphate</keyword>
<keyword evidence="4" id="KW-0808">Transferase</keyword>
<keyword evidence="4" id="KW-0032">Aminotransferase</keyword>
<dbReference type="GO" id="GO:0030170">
    <property type="term" value="F:pyridoxal phosphate binding"/>
    <property type="evidence" value="ECO:0007669"/>
    <property type="project" value="InterPro"/>
</dbReference>
<dbReference type="InterPro" id="IPR015422">
    <property type="entry name" value="PyrdxlP-dep_Trfase_small"/>
</dbReference>
<reference evidence="4 5" key="1">
    <citation type="journal article" date="2017" name="Antonie Van Leeuwenhoek">
        <title>Phylogenomic resolution of the bacterial genus Pantoea and its relationship with Erwinia and Tatumella.</title>
        <authorList>
            <person name="Palmer M."/>
            <person name="Steenkamp E.T."/>
            <person name="Coetzee M.P."/>
            <person name="Chan W.Y."/>
            <person name="van Zyl E."/>
            <person name="De Maayer P."/>
            <person name="Coutinho T.A."/>
            <person name="Blom J."/>
            <person name="Smits T.H."/>
            <person name="Duffy B."/>
            <person name="Venter S.N."/>
        </authorList>
    </citation>
    <scope>NUCLEOTIDE SEQUENCE [LARGE SCALE GENOMIC DNA]</scope>
    <source>
        <strain evidence="4 5">LMG 2657</strain>
    </source>
</reference>
<comment type="caution">
    <text evidence="4">The sequence shown here is derived from an EMBL/GenBank/DDBJ whole genome shotgun (WGS) entry which is preliminary data.</text>
</comment>
<evidence type="ECO:0000313" key="5">
    <source>
        <dbReference type="Proteomes" id="UP000193749"/>
    </source>
</evidence>
<gene>
    <name evidence="4" type="ORF">HA50_24015</name>
</gene>
<evidence type="ECO:0000256" key="3">
    <source>
        <dbReference type="RuleBase" id="RU003560"/>
    </source>
</evidence>
<name>A0A1X1ELF8_PANCY</name>
<dbReference type="InterPro" id="IPR005814">
    <property type="entry name" value="Aminotrans_3"/>
</dbReference>
<accession>A0A1X1ELF8</accession>
<dbReference type="SUPFAM" id="SSF53383">
    <property type="entry name" value="PLP-dependent transferases"/>
    <property type="match status" value="1"/>
</dbReference>
<evidence type="ECO:0000256" key="1">
    <source>
        <dbReference type="ARBA" id="ARBA00008954"/>
    </source>
</evidence>
<organism evidence="4 5">
    <name type="scientific">Pantoea cypripedii</name>
    <name type="common">Pectobacterium cypripedii</name>
    <name type="synonym">Erwinia cypripedii</name>
    <dbReference type="NCBI Taxonomy" id="55209"/>
    <lineage>
        <taxon>Bacteria</taxon>
        <taxon>Pseudomonadati</taxon>
        <taxon>Pseudomonadota</taxon>
        <taxon>Gammaproteobacteria</taxon>
        <taxon>Enterobacterales</taxon>
        <taxon>Erwiniaceae</taxon>
        <taxon>Pantoea</taxon>
    </lineage>
</organism>
<dbReference type="Proteomes" id="UP000193749">
    <property type="component" value="Unassembled WGS sequence"/>
</dbReference>
<protein>
    <submittedName>
        <fullName evidence="4">Aspartate aminotransferase family protein</fullName>
    </submittedName>
</protein>
<dbReference type="GO" id="GO:0008483">
    <property type="term" value="F:transaminase activity"/>
    <property type="evidence" value="ECO:0007669"/>
    <property type="project" value="UniProtKB-KW"/>
</dbReference>
<comment type="similarity">
    <text evidence="1 3">Belongs to the class-III pyridoxal-phosphate-dependent aminotransferase family.</text>
</comment>
<dbReference type="InterPro" id="IPR015424">
    <property type="entry name" value="PyrdxlP-dep_Trfase"/>
</dbReference>
<dbReference type="Pfam" id="PF00202">
    <property type="entry name" value="Aminotran_3"/>
    <property type="match status" value="1"/>
</dbReference>
<dbReference type="PIRSF" id="PIRSF000521">
    <property type="entry name" value="Transaminase_4ab_Lys_Orn"/>
    <property type="match status" value="1"/>
</dbReference>
<dbReference type="RefSeq" id="WP_084879391.1">
    <property type="nucleotide sequence ID" value="NZ_JAGGMY010000005.1"/>
</dbReference>
<dbReference type="AlphaFoldDB" id="A0A1X1ELF8"/>
<evidence type="ECO:0000256" key="2">
    <source>
        <dbReference type="ARBA" id="ARBA00022898"/>
    </source>
</evidence>
<dbReference type="InterPro" id="IPR015421">
    <property type="entry name" value="PyrdxlP-dep_Trfase_major"/>
</dbReference>
<dbReference type="CDD" id="cd00610">
    <property type="entry name" value="OAT_like"/>
    <property type="match status" value="1"/>
</dbReference>
<dbReference type="PANTHER" id="PTHR45688:SF13">
    <property type="entry name" value="ALANINE--GLYOXYLATE AMINOTRANSFERASE 2-LIKE"/>
    <property type="match status" value="1"/>
</dbReference>